<dbReference type="PANTHER" id="PTHR42873:SF1">
    <property type="entry name" value="S-ADENOSYLMETHIONINE-DEPENDENT METHYLTRANSFERASE DOMAIN-CONTAINING PROTEIN"/>
    <property type="match status" value="1"/>
</dbReference>
<dbReference type="InterPro" id="IPR015947">
    <property type="entry name" value="PUA-like_sf"/>
</dbReference>
<dbReference type="SMART" id="SM00359">
    <property type="entry name" value="PUA"/>
    <property type="match status" value="1"/>
</dbReference>
<feature type="domain" description="PUA" evidence="9">
    <location>
        <begin position="2"/>
        <end position="87"/>
    </location>
</feature>
<dbReference type="SUPFAM" id="SSF88697">
    <property type="entry name" value="PUA domain-like"/>
    <property type="match status" value="1"/>
</dbReference>
<proteinExistence type="inferred from homology"/>
<name>A0A840G0T6_RHOTE</name>
<keyword evidence="3" id="KW-0698">rRNA processing</keyword>
<dbReference type="Pfam" id="PF10672">
    <property type="entry name" value="Methyltrans_SAM"/>
    <property type="match status" value="1"/>
</dbReference>
<dbReference type="PROSITE" id="PS50890">
    <property type="entry name" value="PUA"/>
    <property type="match status" value="1"/>
</dbReference>
<dbReference type="Gene3D" id="3.30.750.80">
    <property type="entry name" value="RNA methyltransferase domain (HRMD) like"/>
    <property type="match status" value="1"/>
</dbReference>
<dbReference type="GO" id="GO:0008168">
    <property type="term" value="F:methyltransferase activity"/>
    <property type="evidence" value="ECO:0007669"/>
    <property type="project" value="UniProtKB-KW"/>
</dbReference>
<comment type="subcellular location">
    <subcellularLocation>
        <location evidence="1">Cytoplasm</location>
    </subcellularLocation>
</comment>
<sequence>MARLILLPGKERSVLRRHPWIFAGAVDRLDGRARPGDTVEVSAADGRPLGRAAFSPQSQIRARVWSFDPEETIDDAFFKRRVAAALARRAALPGFAGEQGLGAARGERGFRVVHGESDGLPGVVADCYGDTLVVQLTAVGADRWRRAIVGALVLATGCRHVYERSDADVRRLEGLQPETGWRLGGPAVAEGAEPAATEAPPLSISENGVRMHVDVVAGHKTGFYLDQRDNRLLVGQLAAGRSVLNCFCYTGGFSLQALAGGAASVLSIDSSGPALATAAANLALNPQLPAERAEWREADVFSELRALKNAGARFDLIILDPPKFAPSAAHAERAARAYKDINLLGFRLLAPGGLLMSYSCSGGIGVEFFQKIITDAAVDAGREARIVRRLAASPDHPVALAFPEGEYLKGLLCQAD</sequence>
<dbReference type="InterPro" id="IPR029063">
    <property type="entry name" value="SAM-dependent_MTases_sf"/>
</dbReference>
<keyword evidence="6" id="KW-0949">S-adenosyl-L-methionine</keyword>
<evidence type="ECO:0000256" key="2">
    <source>
        <dbReference type="ARBA" id="ARBA00022490"/>
    </source>
</evidence>
<evidence type="ECO:0000256" key="8">
    <source>
        <dbReference type="ARBA" id="ARBA00038091"/>
    </source>
</evidence>
<dbReference type="GO" id="GO:0003723">
    <property type="term" value="F:RNA binding"/>
    <property type="evidence" value="ECO:0007669"/>
    <property type="project" value="UniProtKB-KW"/>
</dbReference>
<keyword evidence="4 10" id="KW-0489">Methyltransferase</keyword>
<comment type="caution">
    <text evidence="10">The sequence shown here is derived from an EMBL/GenBank/DDBJ whole genome shotgun (WGS) entry which is preliminary data.</text>
</comment>
<dbReference type="OrthoDB" id="9805492at2"/>
<gene>
    <name evidence="10" type="ORF">GGD90_000432</name>
</gene>
<dbReference type="EMBL" id="JACIGE010000001">
    <property type="protein sequence ID" value="MBB4246083.1"/>
    <property type="molecule type" value="Genomic_DNA"/>
</dbReference>
<dbReference type="SUPFAM" id="SSF53335">
    <property type="entry name" value="S-adenosyl-L-methionine-dependent methyltransferases"/>
    <property type="match status" value="1"/>
</dbReference>
<evidence type="ECO:0000256" key="1">
    <source>
        <dbReference type="ARBA" id="ARBA00004496"/>
    </source>
</evidence>
<dbReference type="InterPro" id="IPR002478">
    <property type="entry name" value="PUA"/>
</dbReference>
<keyword evidence="2" id="KW-0963">Cytoplasm</keyword>
<evidence type="ECO:0000313" key="10">
    <source>
        <dbReference type="EMBL" id="MBB4246083.1"/>
    </source>
</evidence>
<evidence type="ECO:0000256" key="3">
    <source>
        <dbReference type="ARBA" id="ARBA00022552"/>
    </source>
</evidence>
<evidence type="ECO:0000259" key="9">
    <source>
        <dbReference type="SMART" id="SM00359"/>
    </source>
</evidence>
<dbReference type="GO" id="GO:0005737">
    <property type="term" value="C:cytoplasm"/>
    <property type="evidence" value="ECO:0007669"/>
    <property type="project" value="UniProtKB-SubCell"/>
</dbReference>
<keyword evidence="11" id="KW-1185">Reference proteome</keyword>
<dbReference type="CDD" id="cd21153">
    <property type="entry name" value="PUA_RlmI"/>
    <property type="match status" value="1"/>
</dbReference>
<keyword evidence="5 10" id="KW-0808">Transferase</keyword>
<organism evidence="10 11">
    <name type="scientific">Rhodocyclus tenuis</name>
    <name type="common">Rhodospirillum tenue</name>
    <dbReference type="NCBI Taxonomy" id="1066"/>
    <lineage>
        <taxon>Bacteria</taxon>
        <taxon>Pseudomonadati</taxon>
        <taxon>Pseudomonadota</taxon>
        <taxon>Betaproteobacteria</taxon>
        <taxon>Rhodocyclales</taxon>
        <taxon>Rhodocyclaceae</taxon>
        <taxon>Rhodocyclus</taxon>
    </lineage>
</organism>
<dbReference type="CDD" id="cd02440">
    <property type="entry name" value="AdoMet_MTases"/>
    <property type="match status" value="1"/>
</dbReference>
<evidence type="ECO:0000313" key="11">
    <source>
        <dbReference type="Proteomes" id="UP000587070"/>
    </source>
</evidence>
<dbReference type="Proteomes" id="UP000587070">
    <property type="component" value="Unassembled WGS sequence"/>
</dbReference>
<dbReference type="InterPro" id="IPR036974">
    <property type="entry name" value="PUA_sf"/>
</dbReference>
<dbReference type="InterPro" id="IPR019614">
    <property type="entry name" value="SAM-dep_methyl-trfase"/>
</dbReference>
<dbReference type="GO" id="GO:0006364">
    <property type="term" value="P:rRNA processing"/>
    <property type="evidence" value="ECO:0007669"/>
    <property type="project" value="UniProtKB-KW"/>
</dbReference>
<dbReference type="EC" id="2.1.1.191" evidence="10"/>
<keyword evidence="7" id="KW-0694">RNA-binding</keyword>
<reference evidence="10 11" key="1">
    <citation type="submission" date="2020-08" db="EMBL/GenBank/DDBJ databases">
        <title>Genome sequencing of Purple Non-Sulfur Bacteria from various extreme environments.</title>
        <authorList>
            <person name="Mayer M."/>
        </authorList>
    </citation>
    <scope>NUCLEOTIDE SEQUENCE [LARGE SCALE GENOMIC DNA]</scope>
    <source>
        <strain evidence="10 11">2761</strain>
    </source>
</reference>
<evidence type="ECO:0000256" key="5">
    <source>
        <dbReference type="ARBA" id="ARBA00022679"/>
    </source>
</evidence>
<evidence type="ECO:0000256" key="4">
    <source>
        <dbReference type="ARBA" id="ARBA00022603"/>
    </source>
</evidence>
<evidence type="ECO:0000256" key="6">
    <source>
        <dbReference type="ARBA" id="ARBA00022691"/>
    </source>
</evidence>
<dbReference type="Gene3D" id="2.30.130.10">
    <property type="entry name" value="PUA domain"/>
    <property type="match status" value="1"/>
</dbReference>
<dbReference type="InterPro" id="IPR041532">
    <property type="entry name" value="RlmI-like_PUA"/>
</dbReference>
<dbReference type="Pfam" id="PF17785">
    <property type="entry name" value="PUA_3"/>
    <property type="match status" value="1"/>
</dbReference>
<dbReference type="CDD" id="cd11572">
    <property type="entry name" value="RlmI_M_like"/>
    <property type="match status" value="1"/>
</dbReference>
<comment type="similarity">
    <text evidence="8">Belongs to the methyltransferase superfamily. RlmI family.</text>
</comment>
<accession>A0A840G0T6</accession>
<dbReference type="PANTHER" id="PTHR42873">
    <property type="entry name" value="RIBOSOMAL RNA LARGE SUBUNIT METHYLTRANSFERASE"/>
    <property type="match status" value="1"/>
</dbReference>
<dbReference type="Gene3D" id="3.40.50.150">
    <property type="entry name" value="Vaccinia Virus protein VP39"/>
    <property type="match status" value="1"/>
</dbReference>
<evidence type="ECO:0000256" key="7">
    <source>
        <dbReference type="ARBA" id="ARBA00022884"/>
    </source>
</evidence>
<dbReference type="RefSeq" id="WP_153114933.1">
    <property type="nucleotide sequence ID" value="NZ_JACIGE010000001.1"/>
</dbReference>
<dbReference type="AlphaFoldDB" id="A0A840G0T6"/>
<protein>
    <submittedName>
        <fullName evidence="10">23S rRNA (Cytosine1962-C5)-methyltransferase</fullName>
        <ecNumber evidence="10">2.1.1.191</ecNumber>
    </submittedName>
</protein>
<dbReference type="GO" id="GO:0032259">
    <property type="term" value="P:methylation"/>
    <property type="evidence" value="ECO:0007669"/>
    <property type="project" value="UniProtKB-KW"/>
</dbReference>